<proteinExistence type="predicted"/>
<protein>
    <submittedName>
        <fullName evidence="2">Uncharacterized protein</fullName>
    </submittedName>
</protein>
<dbReference type="Proteomes" id="UP000650533">
    <property type="component" value="Chromosome 16"/>
</dbReference>
<reference evidence="2" key="1">
    <citation type="submission" date="2020-05" db="EMBL/GenBank/DDBJ databases">
        <title>Evolutionary and genomic comparisons of hybrid uninucleate and nonhybrid Rhizoctonia fungi.</title>
        <authorList>
            <person name="Li C."/>
            <person name="Chen X."/>
        </authorList>
    </citation>
    <scope>NUCLEOTIDE SEQUENCE</scope>
    <source>
        <strain evidence="2">AG-1 IA</strain>
    </source>
</reference>
<dbReference type="GeneID" id="67024216"/>
<feature type="region of interest" description="Disordered" evidence="1">
    <location>
        <begin position="93"/>
        <end position="143"/>
    </location>
</feature>
<dbReference type="AlphaFoldDB" id="A0A8H8T3M4"/>
<evidence type="ECO:0000256" key="1">
    <source>
        <dbReference type="SAM" id="MobiDB-lite"/>
    </source>
</evidence>
<dbReference type="KEGG" id="rsx:RhiXN_01934"/>
<evidence type="ECO:0000313" key="3">
    <source>
        <dbReference type="Proteomes" id="UP000650533"/>
    </source>
</evidence>
<feature type="region of interest" description="Disordered" evidence="1">
    <location>
        <begin position="45"/>
        <end position="73"/>
    </location>
</feature>
<sequence>MTEYSCTPRARRGTTTYPDRLFSRQFQSRICAAHAQLPTCGQDRPMAYEHPNQQYNHHDPFANQQSTSGPPYVTDSVYPPSSAHTLPTYAHAHTHTHTHPQYSTTHYDYPAHSPSAPHPYALPTTHPAPYYDTPHQYQQHHTL</sequence>
<feature type="compositionally biased region" description="Low complexity" evidence="1">
    <location>
        <begin position="110"/>
        <end position="121"/>
    </location>
</feature>
<accession>A0A8H8T3M4</accession>
<name>A0A8H8T3M4_9AGAM</name>
<dbReference type="RefSeq" id="XP_043187576.1">
    <property type="nucleotide sequence ID" value="XM_043321753.1"/>
</dbReference>
<gene>
    <name evidence="2" type="ORF">RhiXN_01934</name>
</gene>
<organism evidence="2 3">
    <name type="scientific">Rhizoctonia solani</name>
    <dbReference type="NCBI Taxonomy" id="456999"/>
    <lineage>
        <taxon>Eukaryota</taxon>
        <taxon>Fungi</taxon>
        <taxon>Dikarya</taxon>
        <taxon>Basidiomycota</taxon>
        <taxon>Agaricomycotina</taxon>
        <taxon>Agaricomycetes</taxon>
        <taxon>Cantharellales</taxon>
        <taxon>Ceratobasidiaceae</taxon>
        <taxon>Rhizoctonia</taxon>
    </lineage>
</organism>
<dbReference type="EMBL" id="CP059673">
    <property type="protein sequence ID" value="QRW27339.1"/>
    <property type="molecule type" value="Genomic_DNA"/>
</dbReference>
<evidence type="ECO:0000313" key="2">
    <source>
        <dbReference type="EMBL" id="QRW27339.1"/>
    </source>
</evidence>